<feature type="domain" description="4Fe-4S ferredoxin-type" evidence="8">
    <location>
        <begin position="45"/>
        <end position="78"/>
    </location>
</feature>
<dbReference type="InterPro" id="IPR050954">
    <property type="entry name" value="ET_IronSulfur_Cluster-Binding"/>
</dbReference>
<gene>
    <name evidence="9" type="ORF">J2S07_004017</name>
</gene>
<dbReference type="PANTHER" id="PTHR43177:SF5">
    <property type="entry name" value="ANAEROBIC DIMETHYL SULFOXIDE REDUCTASE CHAIN B-RELATED"/>
    <property type="match status" value="1"/>
</dbReference>
<keyword evidence="1" id="KW-0813">Transport</keyword>
<sequence length="181" mass="20310">MAQYGFVINLKDCYGCKTCAVACKSENQTPAGVQWRKVREFRTGNPNEINFISMSCNHCDEPQCMEVCPVSAYTKREKDGIVIQDHERCLGCRSCVMACPYGAPQYDPVEKKVSKCDMCVDLVDQGLQPKCVQACPASVLKWGEISELRAQFGNDIEVIESKYHMPRHKISKPNVVIIATH</sequence>
<keyword evidence="5" id="KW-0249">Electron transport</keyword>
<evidence type="ECO:0000256" key="3">
    <source>
        <dbReference type="ARBA" id="ARBA00022723"/>
    </source>
</evidence>
<feature type="domain" description="4Fe-4S ferredoxin-type" evidence="8">
    <location>
        <begin position="4"/>
        <end position="33"/>
    </location>
</feature>
<reference evidence="9 10" key="1">
    <citation type="submission" date="2023-07" db="EMBL/GenBank/DDBJ databases">
        <title>Genomic Encyclopedia of Type Strains, Phase IV (KMG-IV): sequencing the most valuable type-strain genomes for metagenomic binning, comparative biology and taxonomic classification.</title>
        <authorList>
            <person name="Goeker M."/>
        </authorList>
    </citation>
    <scope>NUCLEOTIDE SEQUENCE [LARGE SCALE GENOMIC DNA]</scope>
    <source>
        <strain evidence="9 10">DSM 23948</strain>
    </source>
</reference>
<dbReference type="RefSeq" id="WP_307152121.1">
    <property type="nucleotide sequence ID" value="NZ_JAUSTU010000034.1"/>
</dbReference>
<dbReference type="InterPro" id="IPR017900">
    <property type="entry name" value="4Fe4S_Fe_S_CS"/>
</dbReference>
<evidence type="ECO:0000256" key="6">
    <source>
        <dbReference type="ARBA" id="ARBA00023004"/>
    </source>
</evidence>
<dbReference type="EMBL" id="JAUSTU010000034">
    <property type="protein sequence ID" value="MDQ0157670.1"/>
    <property type="molecule type" value="Genomic_DNA"/>
</dbReference>
<evidence type="ECO:0000259" key="8">
    <source>
        <dbReference type="PROSITE" id="PS51379"/>
    </source>
</evidence>
<dbReference type="PROSITE" id="PS51379">
    <property type="entry name" value="4FE4S_FER_2"/>
    <property type="match status" value="3"/>
</dbReference>
<protein>
    <submittedName>
        <fullName evidence="9">Anaerobic dimethyl sulfoxide reductase subunit B (Iron-sulfur subunit)/Tat-targeted selenate reductase subunit YnfG</fullName>
    </submittedName>
</protein>
<feature type="domain" description="4Fe-4S ferredoxin-type" evidence="8">
    <location>
        <begin position="80"/>
        <end position="109"/>
    </location>
</feature>
<dbReference type="Proteomes" id="UP001231362">
    <property type="component" value="Unassembled WGS sequence"/>
</dbReference>
<name>A0ABT9V9S7_9BACL</name>
<dbReference type="InterPro" id="IPR017896">
    <property type="entry name" value="4Fe4S_Fe-S-bd"/>
</dbReference>
<dbReference type="CDD" id="cd16371">
    <property type="entry name" value="DMSOR_beta_like"/>
    <property type="match status" value="1"/>
</dbReference>
<comment type="caution">
    <text evidence="9">The sequence shown here is derived from an EMBL/GenBank/DDBJ whole genome shotgun (WGS) entry which is preliminary data.</text>
</comment>
<keyword evidence="6" id="KW-0408">Iron</keyword>
<evidence type="ECO:0000256" key="4">
    <source>
        <dbReference type="ARBA" id="ARBA00022737"/>
    </source>
</evidence>
<keyword evidence="4" id="KW-0677">Repeat</keyword>
<evidence type="ECO:0000313" key="9">
    <source>
        <dbReference type="EMBL" id="MDQ0157670.1"/>
    </source>
</evidence>
<keyword evidence="10" id="KW-1185">Reference proteome</keyword>
<keyword evidence="3" id="KW-0479">Metal-binding</keyword>
<proteinExistence type="predicted"/>
<evidence type="ECO:0000313" key="10">
    <source>
        <dbReference type="Proteomes" id="UP001231362"/>
    </source>
</evidence>
<dbReference type="PANTHER" id="PTHR43177">
    <property type="entry name" value="PROTEIN NRFC"/>
    <property type="match status" value="1"/>
</dbReference>
<accession>A0ABT9V9S7</accession>
<dbReference type="Gene3D" id="3.30.70.20">
    <property type="match status" value="2"/>
</dbReference>
<organism evidence="9 10">
    <name type="scientific">Anoxybacillus andreesenii</name>
    <dbReference type="NCBI Taxonomy" id="1325932"/>
    <lineage>
        <taxon>Bacteria</taxon>
        <taxon>Bacillati</taxon>
        <taxon>Bacillota</taxon>
        <taxon>Bacilli</taxon>
        <taxon>Bacillales</taxon>
        <taxon>Anoxybacillaceae</taxon>
        <taxon>Anoxybacillus</taxon>
    </lineage>
</organism>
<keyword evidence="2" id="KW-0004">4Fe-4S</keyword>
<evidence type="ECO:0000256" key="5">
    <source>
        <dbReference type="ARBA" id="ARBA00022982"/>
    </source>
</evidence>
<evidence type="ECO:0000256" key="1">
    <source>
        <dbReference type="ARBA" id="ARBA00022448"/>
    </source>
</evidence>
<evidence type="ECO:0000256" key="7">
    <source>
        <dbReference type="ARBA" id="ARBA00023014"/>
    </source>
</evidence>
<dbReference type="Pfam" id="PF13247">
    <property type="entry name" value="Fer4_11"/>
    <property type="match status" value="1"/>
</dbReference>
<dbReference type="SUPFAM" id="SSF54862">
    <property type="entry name" value="4Fe-4S ferredoxins"/>
    <property type="match status" value="1"/>
</dbReference>
<evidence type="ECO:0000256" key="2">
    <source>
        <dbReference type="ARBA" id="ARBA00022485"/>
    </source>
</evidence>
<keyword evidence="7" id="KW-0411">Iron-sulfur</keyword>
<dbReference type="PROSITE" id="PS00198">
    <property type="entry name" value="4FE4S_FER_1"/>
    <property type="match status" value="1"/>
</dbReference>